<dbReference type="PANTHER" id="PTHR38116:SF1">
    <property type="entry name" value="BZIP DOMAIN-CONTAINING PROTEIN"/>
    <property type="match status" value="1"/>
</dbReference>
<dbReference type="Pfam" id="PF11905">
    <property type="entry name" value="DUF3425"/>
    <property type="match status" value="1"/>
</dbReference>
<name>A0ABR4C9V0_9HELO</name>
<reference evidence="2 3" key="1">
    <citation type="journal article" date="2024" name="Commun. Biol.">
        <title>Comparative genomic analysis of thermophilic fungi reveals convergent evolutionary adaptations and gene losses.</title>
        <authorList>
            <person name="Steindorff A.S."/>
            <person name="Aguilar-Pontes M.V."/>
            <person name="Robinson A.J."/>
            <person name="Andreopoulos B."/>
            <person name="LaButti K."/>
            <person name="Kuo A."/>
            <person name="Mondo S."/>
            <person name="Riley R."/>
            <person name="Otillar R."/>
            <person name="Haridas S."/>
            <person name="Lipzen A."/>
            <person name="Grimwood J."/>
            <person name="Schmutz J."/>
            <person name="Clum A."/>
            <person name="Reid I.D."/>
            <person name="Moisan M.C."/>
            <person name="Butler G."/>
            <person name="Nguyen T.T.M."/>
            <person name="Dewar K."/>
            <person name="Conant G."/>
            <person name="Drula E."/>
            <person name="Henrissat B."/>
            <person name="Hansel C."/>
            <person name="Singer S."/>
            <person name="Hutchinson M.I."/>
            <person name="de Vries R.P."/>
            <person name="Natvig D.O."/>
            <person name="Powell A.J."/>
            <person name="Tsang A."/>
            <person name="Grigoriev I.V."/>
        </authorList>
    </citation>
    <scope>NUCLEOTIDE SEQUENCE [LARGE SCALE GENOMIC DNA]</scope>
    <source>
        <strain evidence="2 3">CBS 494.80</strain>
    </source>
</reference>
<dbReference type="Proteomes" id="UP001595075">
    <property type="component" value="Unassembled WGS sequence"/>
</dbReference>
<feature type="compositionally biased region" description="Low complexity" evidence="1">
    <location>
        <begin position="42"/>
        <end position="51"/>
    </location>
</feature>
<dbReference type="PANTHER" id="PTHR38116">
    <property type="entry name" value="CHROMOSOME 7, WHOLE GENOME SHOTGUN SEQUENCE"/>
    <property type="match status" value="1"/>
</dbReference>
<evidence type="ECO:0000313" key="2">
    <source>
        <dbReference type="EMBL" id="KAL2066447.1"/>
    </source>
</evidence>
<dbReference type="EMBL" id="JAZHXI010000011">
    <property type="protein sequence ID" value="KAL2066447.1"/>
    <property type="molecule type" value="Genomic_DNA"/>
</dbReference>
<comment type="caution">
    <text evidence="2">The sequence shown here is derived from an EMBL/GenBank/DDBJ whole genome shotgun (WGS) entry which is preliminary data.</text>
</comment>
<evidence type="ECO:0000256" key="1">
    <source>
        <dbReference type="SAM" id="MobiDB-lite"/>
    </source>
</evidence>
<dbReference type="InterPro" id="IPR021833">
    <property type="entry name" value="DUF3425"/>
</dbReference>
<organism evidence="2 3">
    <name type="scientific">Oculimacula yallundae</name>
    <dbReference type="NCBI Taxonomy" id="86028"/>
    <lineage>
        <taxon>Eukaryota</taxon>
        <taxon>Fungi</taxon>
        <taxon>Dikarya</taxon>
        <taxon>Ascomycota</taxon>
        <taxon>Pezizomycotina</taxon>
        <taxon>Leotiomycetes</taxon>
        <taxon>Helotiales</taxon>
        <taxon>Ploettnerulaceae</taxon>
        <taxon>Oculimacula</taxon>
    </lineage>
</organism>
<gene>
    <name evidence="2" type="ORF">VTL71DRAFT_2518</name>
</gene>
<keyword evidence="3" id="KW-1185">Reference proteome</keyword>
<proteinExistence type="predicted"/>
<accession>A0ABR4C9V0</accession>
<protein>
    <submittedName>
        <fullName evidence="2">Uncharacterized protein</fullName>
    </submittedName>
</protein>
<evidence type="ECO:0000313" key="3">
    <source>
        <dbReference type="Proteomes" id="UP001595075"/>
    </source>
</evidence>
<feature type="region of interest" description="Disordered" evidence="1">
    <location>
        <begin position="1"/>
        <end position="51"/>
    </location>
</feature>
<sequence length="300" mass="33583">MPGIPVSSAGYASSEQECSPGRRLAPKRSSMPSSSHAHEETSSSSISSVSSYSSPSSSPNSIAVKHSTLQPSFFWQEEDLLNMFDAATGQSHIKYSERARTALACVRGKLDDRAVVQKLQLWANHRFTMGSPGRDQVLVLIKLNVFRALMCNSITLGIPSDVIMEDDAISTFFPQTVSVSRILTLPKDLRPTESQTRVTHHPWIDCLPVPQMRENLIHAGDTFDDMQLCGDLIGLFSTGTGRTGIVVWGEPWEVAGWEVTEEFLKFWGWTIKGCWDLFESTNRWRRERGDQELCFDEYGM</sequence>